<dbReference type="PANTHER" id="PTHR30069:SF46">
    <property type="entry name" value="OAR PROTEIN"/>
    <property type="match status" value="1"/>
</dbReference>
<evidence type="ECO:0000256" key="4">
    <source>
        <dbReference type="ARBA" id="ARBA00022692"/>
    </source>
</evidence>
<evidence type="ECO:0000256" key="1">
    <source>
        <dbReference type="ARBA" id="ARBA00004571"/>
    </source>
</evidence>
<dbReference type="PANTHER" id="PTHR30069">
    <property type="entry name" value="TONB-DEPENDENT OUTER MEMBRANE RECEPTOR"/>
    <property type="match status" value="1"/>
</dbReference>
<keyword evidence="5" id="KW-0472">Membrane</keyword>
<name>A0A5C5U772_9GAMM</name>
<feature type="domain" description="TonB-dependent transporter Oar-like beta-barrel" evidence="8">
    <location>
        <begin position="348"/>
        <end position="863"/>
    </location>
</feature>
<feature type="domain" description="TonB-dependent transporter Oar-like beta-barrel" evidence="8">
    <location>
        <begin position="252"/>
        <end position="322"/>
    </location>
</feature>
<evidence type="ECO:0000256" key="3">
    <source>
        <dbReference type="ARBA" id="ARBA00022452"/>
    </source>
</evidence>
<comment type="caution">
    <text evidence="9">The sequence shown here is derived from an EMBL/GenBank/DDBJ whole genome shotgun (WGS) entry which is preliminary data.</text>
</comment>
<dbReference type="GO" id="GO:0044718">
    <property type="term" value="P:siderophore transmembrane transport"/>
    <property type="evidence" value="ECO:0007669"/>
    <property type="project" value="TreeGrafter"/>
</dbReference>
<dbReference type="Gene3D" id="2.60.40.1120">
    <property type="entry name" value="Carboxypeptidase-like, regulatory domain"/>
    <property type="match status" value="1"/>
</dbReference>
<keyword evidence="4" id="KW-0812">Transmembrane</keyword>
<dbReference type="OrthoDB" id="9768147at2"/>
<keyword evidence="7" id="KW-0732">Signal</keyword>
<dbReference type="AlphaFoldDB" id="A0A5C5U772"/>
<protein>
    <submittedName>
        <fullName evidence="9">TonB-dependent receptor</fullName>
    </submittedName>
</protein>
<dbReference type="Pfam" id="PF13620">
    <property type="entry name" value="CarboxypepD_reg"/>
    <property type="match status" value="1"/>
</dbReference>
<dbReference type="Gene3D" id="2.40.170.20">
    <property type="entry name" value="TonB-dependent receptor, beta-barrel domain"/>
    <property type="match status" value="1"/>
</dbReference>
<evidence type="ECO:0000256" key="7">
    <source>
        <dbReference type="SAM" id="SignalP"/>
    </source>
</evidence>
<dbReference type="Pfam" id="PF25183">
    <property type="entry name" value="OMP_b-brl_4"/>
    <property type="match status" value="2"/>
</dbReference>
<dbReference type="GO" id="GO:0009279">
    <property type="term" value="C:cell outer membrane"/>
    <property type="evidence" value="ECO:0007669"/>
    <property type="project" value="UniProtKB-SubCell"/>
</dbReference>
<dbReference type="GO" id="GO:0015344">
    <property type="term" value="F:siderophore uptake transmembrane transporter activity"/>
    <property type="evidence" value="ECO:0007669"/>
    <property type="project" value="TreeGrafter"/>
</dbReference>
<dbReference type="InterPro" id="IPR039426">
    <property type="entry name" value="TonB-dep_rcpt-like"/>
</dbReference>
<dbReference type="GO" id="GO:0030246">
    <property type="term" value="F:carbohydrate binding"/>
    <property type="evidence" value="ECO:0007669"/>
    <property type="project" value="InterPro"/>
</dbReference>
<dbReference type="SUPFAM" id="SSF56935">
    <property type="entry name" value="Porins"/>
    <property type="match status" value="1"/>
</dbReference>
<sequence>MNRKSRIASRRLERSLLSCALAGCMLLSAPAIAQSTGATLRGKVDSGATVTVTNVDTGLTRTARSAEGNYAVTGLPPGTYRIDVVVDGQASSRSVVLAVGQTATVDLVDAATPVVDGGDATTLDAVRVTAARLTETKTSEIATYVSNRQIEALPQNSRNFLAFADTVPGMVFTTEPNGNTRLRSGAQTASGINVYIDGVGQKNYTLPGGVTGQDSSRGNPFPQSAIGEYKVITQNYKAEFDQISSAAIVAATRSGTNEFEGSFFWDRTSTDWRKATEFEERAGAKEESSQEQYGVSFGGPIIRDVAHFFIAYEAKEISTPRTLEIGRGFSPSDLPPALREAYGTGSLSSPFKEDLYFGKVDWLVGEDHLFELTFKRREESDVAGVGGQTPLIAGVDNVNEETRVDLRYQFTRGDWLNDAHVTYEEAFWSPRPTTMEPGYVLVDGGRNDVIFRGGGSPNFQDKGQEGWSFQDDLTFTGWLDHTLKMGIKYKAVEVRAQERNFHNPQFYYDINESTTAPFLVQFGAPLAGVGDGSVVSRNRQFGIYIQDDWDVTDRLQLNLGVRWDYEETPSHEDYVTPAEVVAALEGSEAINNPASGINIYDYISTGNNRKPDRNNWAPRLGFSYDLSGDQRHVLFGGAGRSYDRNLFDYLQNEVTKASFPQFTYEFATPAHPCETANCLAWDPAYLDPEVLRAVAASDGTGREVYLNHNNLRVPYSDQFSLGIRNTFGDWNTEFTLSHIRSKDGVAAFLGNRRDGGLFFAPGTTWGPPWGMNFAPFGTLALINNALETRSNSVLVKAEKPYTSASGWGATVAYTFTDGEQNSNITGWPGAFDYPTIDGFGWFPARYAPKHRLVATGIYDAPYGITLSAKLTLASHTPDYGINCYDAPDFDNCFFDWFIPEGTIGFKQFDIAAAKEWTPSDQIRFRVRADLLNVFNWVNYADFNDWYGAPGERDPNWGRPSSQHLPTRQFKLSFGIDW</sequence>
<evidence type="ECO:0000259" key="8">
    <source>
        <dbReference type="Pfam" id="PF25183"/>
    </source>
</evidence>
<keyword evidence="2" id="KW-0813">Transport</keyword>
<dbReference type="SUPFAM" id="SSF49452">
    <property type="entry name" value="Starch-binding domain-like"/>
    <property type="match status" value="1"/>
</dbReference>
<keyword evidence="9" id="KW-0675">Receptor</keyword>
<evidence type="ECO:0000313" key="10">
    <source>
        <dbReference type="Proteomes" id="UP000315949"/>
    </source>
</evidence>
<dbReference type="InterPro" id="IPR036942">
    <property type="entry name" value="Beta-barrel_TonB_sf"/>
</dbReference>
<keyword evidence="6" id="KW-0998">Cell outer membrane</keyword>
<evidence type="ECO:0000256" key="2">
    <source>
        <dbReference type="ARBA" id="ARBA00022448"/>
    </source>
</evidence>
<evidence type="ECO:0000256" key="5">
    <source>
        <dbReference type="ARBA" id="ARBA00023136"/>
    </source>
</evidence>
<evidence type="ECO:0000313" key="9">
    <source>
        <dbReference type="EMBL" id="TWT21766.1"/>
    </source>
</evidence>
<dbReference type="InterPro" id="IPR013784">
    <property type="entry name" value="Carb-bd-like_fold"/>
</dbReference>
<gene>
    <name evidence="9" type="ORF">FQY79_01130</name>
</gene>
<comment type="subcellular location">
    <subcellularLocation>
        <location evidence="1">Cell outer membrane</location>
        <topology evidence="1">Multi-pass membrane protein</topology>
    </subcellularLocation>
</comment>
<dbReference type="EMBL" id="VOHE01000001">
    <property type="protein sequence ID" value="TWT21766.1"/>
    <property type="molecule type" value="Genomic_DNA"/>
</dbReference>
<proteinExistence type="predicted"/>
<feature type="chain" id="PRO_5022866930" evidence="7">
    <location>
        <begin position="34"/>
        <end position="977"/>
    </location>
</feature>
<dbReference type="Proteomes" id="UP000315949">
    <property type="component" value="Unassembled WGS sequence"/>
</dbReference>
<dbReference type="InterPro" id="IPR057601">
    <property type="entry name" value="Oar-like_b-barrel"/>
</dbReference>
<accession>A0A5C5U772</accession>
<evidence type="ECO:0000256" key="6">
    <source>
        <dbReference type="ARBA" id="ARBA00023237"/>
    </source>
</evidence>
<keyword evidence="10" id="KW-1185">Reference proteome</keyword>
<feature type="signal peptide" evidence="7">
    <location>
        <begin position="1"/>
        <end position="33"/>
    </location>
</feature>
<keyword evidence="3" id="KW-1134">Transmembrane beta strand</keyword>
<reference evidence="9 10" key="1">
    <citation type="submission" date="2019-07" db="EMBL/GenBank/DDBJ databases">
        <title>Luteimonas sp. YD-1 nov., isolated from acidic soil.</title>
        <authorList>
            <person name="Zhou J."/>
        </authorList>
    </citation>
    <scope>NUCLEOTIDE SEQUENCE [LARGE SCALE GENOMIC DNA]</scope>
    <source>
        <strain evidence="9 10">YD-1</strain>
    </source>
</reference>
<dbReference type="RefSeq" id="WP_146309975.1">
    <property type="nucleotide sequence ID" value="NZ_VOHE01000001.1"/>
</dbReference>
<organism evidence="9 10">
    <name type="scientific">Luteimonas wenzhouensis</name>
    <dbReference type="NCBI Taxonomy" id="2599615"/>
    <lineage>
        <taxon>Bacteria</taxon>
        <taxon>Pseudomonadati</taxon>
        <taxon>Pseudomonadota</taxon>
        <taxon>Gammaproteobacteria</taxon>
        <taxon>Lysobacterales</taxon>
        <taxon>Lysobacteraceae</taxon>
        <taxon>Luteimonas</taxon>
    </lineage>
</organism>